<evidence type="ECO:0000256" key="10">
    <source>
        <dbReference type="ARBA" id="ARBA00023167"/>
    </source>
</evidence>
<feature type="domain" description="Aspartate/homoserine dehydrogenase NAD-binding" evidence="15">
    <location>
        <begin position="18"/>
        <end position="160"/>
    </location>
</feature>
<dbReference type="Gene3D" id="3.30.360.10">
    <property type="entry name" value="Dihydrodipicolinate Reductase, domain 2"/>
    <property type="match status" value="1"/>
</dbReference>
<evidence type="ECO:0000256" key="8">
    <source>
        <dbReference type="ARBA" id="ARBA00023002"/>
    </source>
</evidence>
<keyword evidence="17" id="KW-1185">Reference proteome</keyword>
<dbReference type="GO" id="GO:0009086">
    <property type="term" value="P:methionine biosynthetic process"/>
    <property type="evidence" value="ECO:0007669"/>
    <property type="project" value="UniProtKB-KW"/>
</dbReference>
<comment type="catalytic activity">
    <reaction evidence="11">
        <text>L-homoserine + NADP(+) = L-aspartate 4-semialdehyde + NADPH + H(+)</text>
        <dbReference type="Rhea" id="RHEA:15761"/>
        <dbReference type="ChEBI" id="CHEBI:15378"/>
        <dbReference type="ChEBI" id="CHEBI:57476"/>
        <dbReference type="ChEBI" id="CHEBI:57783"/>
        <dbReference type="ChEBI" id="CHEBI:58349"/>
        <dbReference type="ChEBI" id="CHEBI:537519"/>
        <dbReference type="EC" id="1.1.1.3"/>
    </reaction>
    <physiologicalReaction direction="right-to-left" evidence="11">
        <dbReference type="Rhea" id="RHEA:15763"/>
    </physiologicalReaction>
</comment>
<dbReference type="PANTHER" id="PTHR43331:SF1">
    <property type="entry name" value="HOMOSERINE DEHYDROGENASE"/>
    <property type="match status" value="1"/>
</dbReference>
<evidence type="ECO:0000256" key="13">
    <source>
        <dbReference type="PIRSR" id="PIRSR036497-2"/>
    </source>
</evidence>
<comment type="caution">
    <text evidence="16">The sequence shown here is derived from an EMBL/GenBank/DDBJ whole genome shotgun (WGS) entry which is preliminary data.</text>
</comment>
<dbReference type="Pfam" id="PF00742">
    <property type="entry name" value="Homoserine_dh"/>
    <property type="match status" value="1"/>
</dbReference>
<evidence type="ECO:0000259" key="15">
    <source>
        <dbReference type="Pfam" id="PF03447"/>
    </source>
</evidence>
<evidence type="ECO:0000256" key="12">
    <source>
        <dbReference type="PIRSR" id="PIRSR036497-1"/>
    </source>
</evidence>
<gene>
    <name evidence="16" type="ORF">EV211_10339</name>
</gene>
<feature type="domain" description="Homoserine dehydrogenase catalytic" evidence="14">
    <location>
        <begin position="168"/>
        <end position="345"/>
    </location>
</feature>
<dbReference type="GO" id="GO:0050661">
    <property type="term" value="F:NADP binding"/>
    <property type="evidence" value="ECO:0007669"/>
    <property type="project" value="InterPro"/>
</dbReference>
<dbReference type="InterPro" id="IPR001342">
    <property type="entry name" value="HDH_cat"/>
</dbReference>
<dbReference type="AlphaFoldDB" id="A0A4R6QAG9"/>
<evidence type="ECO:0000256" key="9">
    <source>
        <dbReference type="ARBA" id="ARBA00023053"/>
    </source>
</evidence>
<reference evidence="16 17" key="1">
    <citation type="submission" date="2019-03" db="EMBL/GenBank/DDBJ databases">
        <title>Genomic Encyclopedia of Type Strains, Phase IV (KMG-IV): sequencing the most valuable type-strain genomes for metagenomic binning, comparative biology and taxonomic classification.</title>
        <authorList>
            <person name="Goeker M."/>
        </authorList>
    </citation>
    <scope>NUCLEOTIDE SEQUENCE [LARGE SCALE GENOMIC DNA]</scope>
    <source>
        <strain evidence="16 17">DSM 28287</strain>
    </source>
</reference>
<feature type="binding site" evidence="13">
    <location>
        <position position="220"/>
    </location>
    <ligand>
        <name>L-homoserine</name>
        <dbReference type="ChEBI" id="CHEBI:57476"/>
    </ligand>
</feature>
<dbReference type="NCBIfam" id="NF004976">
    <property type="entry name" value="PRK06349.1"/>
    <property type="match status" value="1"/>
</dbReference>
<keyword evidence="9" id="KW-0915">Sodium</keyword>
<evidence type="ECO:0000256" key="5">
    <source>
        <dbReference type="ARBA" id="ARBA00013376"/>
    </source>
</evidence>
<dbReference type="EC" id="1.1.1.3" evidence="4"/>
<dbReference type="SUPFAM" id="SSF51735">
    <property type="entry name" value="NAD(P)-binding Rossmann-fold domains"/>
    <property type="match status" value="1"/>
</dbReference>
<evidence type="ECO:0000256" key="7">
    <source>
        <dbReference type="ARBA" id="ARBA00022697"/>
    </source>
</evidence>
<dbReference type="UniPathway" id="UPA00051">
    <property type="reaction ID" value="UER00465"/>
</dbReference>
<dbReference type="Proteomes" id="UP000295500">
    <property type="component" value="Unassembled WGS sequence"/>
</dbReference>
<evidence type="ECO:0000256" key="1">
    <source>
        <dbReference type="ARBA" id="ARBA00005056"/>
    </source>
</evidence>
<evidence type="ECO:0000256" key="4">
    <source>
        <dbReference type="ARBA" id="ARBA00013213"/>
    </source>
</evidence>
<dbReference type="UniPathway" id="UPA00050">
    <property type="reaction ID" value="UER00063"/>
</dbReference>
<keyword evidence="7" id="KW-0791">Threonine biosynthesis</keyword>
<keyword evidence="10" id="KW-0486">Methionine biosynthesis</keyword>
<dbReference type="InterPro" id="IPR022697">
    <property type="entry name" value="HDH_short"/>
</dbReference>
<dbReference type="FunFam" id="3.30.360.10:FF:000005">
    <property type="entry name" value="Homoserine dehydrogenase"/>
    <property type="match status" value="1"/>
</dbReference>
<keyword evidence="13" id="KW-0521">NADP</keyword>
<dbReference type="Pfam" id="PF03447">
    <property type="entry name" value="NAD_binding_3"/>
    <property type="match status" value="1"/>
</dbReference>
<dbReference type="GO" id="GO:0004412">
    <property type="term" value="F:homoserine dehydrogenase activity"/>
    <property type="evidence" value="ECO:0007669"/>
    <property type="project" value="UniProtKB-EC"/>
</dbReference>
<evidence type="ECO:0000256" key="2">
    <source>
        <dbReference type="ARBA" id="ARBA00005062"/>
    </source>
</evidence>
<dbReference type="PIRSF" id="PIRSF036497">
    <property type="entry name" value="HDH_short"/>
    <property type="match status" value="1"/>
</dbReference>
<dbReference type="InterPro" id="IPR005106">
    <property type="entry name" value="Asp/hSer_DH_NAD-bd"/>
</dbReference>
<dbReference type="PANTHER" id="PTHR43331">
    <property type="entry name" value="HOMOSERINE DEHYDROGENASE"/>
    <property type="match status" value="1"/>
</dbReference>
<dbReference type="InterPro" id="IPR036291">
    <property type="entry name" value="NAD(P)-bd_dom_sf"/>
</dbReference>
<proteinExistence type="inferred from homology"/>
<protein>
    <recommendedName>
        <fullName evidence="5">Homoserine dehydrogenase</fullName>
        <ecNumber evidence="4">1.1.1.3</ecNumber>
    </recommendedName>
</protein>
<comment type="pathway">
    <text evidence="1">Amino-acid biosynthesis; L-threonine biosynthesis; L-threonine from L-aspartate: step 3/5.</text>
</comment>
<evidence type="ECO:0000256" key="6">
    <source>
        <dbReference type="ARBA" id="ARBA00022605"/>
    </source>
</evidence>
<organism evidence="16 17">
    <name type="scientific">Aminicella lysinilytica</name>
    <dbReference type="NCBI Taxonomy" id="433323"/>
    <lineage>
        <taxon>Bacteria</taxon>
        <taxon>Bacillati</taxon>
        <taxon>Bacillota</taxon>
        <taxon>Clostridia</taxon>
        <taxon>Peptostreptococcales</taxon>
        <taxon>Anaerovoracaceae</taxon>
        <taxon>Aminicella</taxon>
    </lineage>
</organism>
<evidence type="ECO:0000256" key="3">
    <source>
        <dbReference type="ARBA" id="ARBA00006753"/>
    </source>
</evidence>
<dbReference type="EMBL" id="SNXO01000003">
    <property type="protein sequence ID" value="TDP59618.1"/>
    <property type="molecule type" value="Genomic_DNA"/>
</dbReference>
<dbReference type="SUPFAM" id="SSF55347">
    <property type="entry name" value="Glyceraldehyde-3-phosphate dehydrogenase-like, C-terminal domain"/>
    <property type="match status" value="1"/>
</dbReference>
<comment type="pathway">
    <text evidence="2">Amino-acid biosynthesis; L-methionine biosynthesis via de novo pathway; L-homoserine from L-aspartate: step 3/3.</text>
</comment>
<keyword evidence="6" id="KW-0028">Amino-acid biosynthesis</keyword>
<feature type="binding site" evidence="13">
    <location>
        <begin position="18"/>
        <end position="23"/>
    </location>
    <ligand>
        <name>NADP(+)</name>
        <dbReference type="ChEBI" id="CHEBI:58349"/>
    </ligand>
</feature>
<feature type="binding site" evidence="13">
    <location>
        <position position="136"/>
    </location>
    <ligand>
        <name>NADPH</name>
        <dbReference type="ChEBI" id="CHEBI:57783"/>
    </ligand>
</feature>
<name>A0A4R6QAG9_9FIRM</name>
<sequence>MKTNMVNRMRNVKVAMLGFGNAGQAFAKMLCDKRTDIEKKYGCGVIVTAIATRTKGTIINDEGIDLARACRDVETCGHFAEDTTGLCTASDFEVIRSADYDVICELTPLEIKTGQPAIDHIKEAFVHGSHVITANKGPIAWAYRELADMAKARGLMFFYETTVMDGTPVFNLVDHDLKLCRVTEVSGILNSTTNYILEELAAGGDYDEIIAEGKRRGFIEEDPAMDIEGFDAAAKITALLNVLMDAGITPDQVDRKGIEDITMEDIKAAEADGKVIKLLCRGTIEDGKVRASVGPQLVDKGQMLATIDSTTSIVSITTDLMGKVSVVEHAPEIEQTAYGIFGDLLRVMEGLVR</sequence>
<evidence type="ECO:0000259" key="14">
    <source>
        <dbReference type="Pfam" id="PF00742"/>
    </source>
</evidence>
<feature type="active site" description="Proton donor" evidence="12">
    <location>
        <position position="235"/>
    </location>
</feature>
<evidence type="ECO:0000313" key="17">
    <source>
        <dbReference type="Proteomes" id="UP000295500"/>
    </source>
</evidence>
<keyword evidence="8" id="KW-0560">Oxidoreductase</keyword>
<accession>A0A4R6QAG9</accession>
<dbReference type="Gene3D" id="3.40.50.720">
    <property type="entry name" value="NAD(P)-binding Rossmann-like Domain"/>
    <property type="match status" value="1"/>
</dbReference>
<dbReference type="GO" id="GO:0009088">
    <property type="term" value="P:threonine biosynthetic process"/>
    <property type="evidence" value="ECO:0007669"/>
    <property type="project" value="UniProtKB-UniPathway"/>
</dbReference>
<evidence type="ECO:0000313" key="16">
    <source>
        <dbReference type="EMBL" id="TDP59618.1"/>
    </source>
</evidence>
<evidence type="ECO:0000256" key="11">
    <source>
        <dbReference type="ARBA" id="ARBA00048841"/>
    </source>
</evidence>
<comment type="similarity">
    <text evidence="3">Belongs to the homoserine dehydrogenase family.</text>
</comment>